<feature type="non-terminal residue" evidence="1">
    <location>
        <position position="118"/>
    </location>
</feature>
<reference evidence="1 2" key="1">
    <citation type="submission" date="2014-04" db="EMBL/GenBank/DDBJ databases">
        <title>Genome evolution of avian class.</title>
        <authorList>
            <person name="Zhang G."/>
            <person name="Li C."/>
        </authorList>
    </citation>
    <scope>NUCLEOTIDE SEQUENCE [LARGE SCALE GENOMIC DNA]</scope>
    <source>
        <strain evidence="1">BGI_N307</strain>
    </source>
</reference>
<dbReference type="PANTHER" id="PTHR33395">
    <property type="entry name" value="TRANSCRIPTASE, PUTATIVE-RELATED-RELATED"/>
    <property type="match status" value="1"/>
</dbReference>
<dbReference type="GO" id="GO:0007508">
    <property type="term" value="P:larval heart development"/>
    <property type="evidence" value="ECO:0007669"/>
    <property type="project" value="TreeGrafter"/>
</dbReference>
<evidence type="ECO:0000313" key="2">
    <source>
        <dbReference type="Proteomes" id="UP000053875"/>
    </source>
</evidence>
<organism evidence="1 2">
    <name type="scientific">Dryobates pubescens</name>
    <name type="common">Downy woodpecker</name>
    <name type="synonym">Picoides pubescens</name>
    <dbReference type="NCBI Taxonomy" id="118200"/>
    <lineage>
        <taxon>Eukaryota</taxon>
        <taxon>Metazoa</taxon>
        <taxon>Chordata</taxon>
        <taxon>Craniata</taxon>
        <taxon>Vertebrata</taxon>
        <taxon>Euteleostomi</taxon>
        <taxon>Archelosauria</taxon>
        <taxon>Archosauria</taxon>
        <taxon>Dinosauria</taxon>
        <taxon>Saurischia</taxon>
        <taxon>Theropoda</taxon>
        <taxon>Coelurosauria</taxon>
        <taxon>Aves</taxon>
        <taxon>Neognathae</taxon>
        <taxon>Neoaves</taxon>
        <taxon>Telluraves</taxon>
        <taxon>Coraciimorphae</taxon>
        <taxon>Piciformes</taxon>
        <taxon>Picidae</taxon>
        <taxon>Dryobates</taxon>
    </lineage>
</organism>
<dbReference type="PANTHER" id="PTHR33395:SF22">
    <property type="entry name" value="REVERSE TRANSCRIPTASE DOMAIN-CONTAINING PROTEIN"/>
    <property type="match status" value="1"/>
</dbReference>
<sequence length="118" mass="13297">GDQGDKVPCTASEEKVHDHLRNLNTHKPMAPDEIHPRILKELADVVPKPLSVVSEKSWPSGEAPGDWKKGNITPIFKKGKKEYPGNYQPVSLTSMPGKVMEQILLDDMLWQMEDRKVI</sequence>
<evidence type="ECO:0000313" key="1">
    <source>
        <dbReference type="EMBL" id="KFV64381.1"/>
    </source>
</evidence>
<dbReference type="AlphaFoldDB" id="A0A093ICD9"/>
<accession>A0A093ICD9</accession>
<dbReference type="GO" id="GO:0031012">
    <property type="term" value="C:extracellular matrix"/>
    <property type="evidence" value="ECO:0007669"/>
    <property type="project" value="TreeGrafter"/>
</dbReference>
<feature type="non-terminal residue" evidence="1">
    <location>
        <position position="1"/>
    </location>
</feature>
<dbReference type="EMBL" id="KL215362">
    <property type="protein sequence ID" value="KFV64381.1"/>
    <property type="molecule type" value="Genomic_DNA"/>
</dbReference>
<evidence type="ECO:0008006" key="3">
    <source>
        <dbReference type="Google" id="ProtNLM"/>
    </source>
</evidence>
<name>A0A093ICD9_DRYPU</name>
<keyword evidence="2" id="KW-1185">Reference proteome</keyword>
<protein>
    <recommendedName>
        <fullName evidence="3">RNA-directed DNA polymerase from mobile element jockey</fullName>
    </recommendedName>
</protein>
<gene>
    <name evidence="1" type="ORF">N307_08280</name>
</gene>
<dbReference type="Proteomes" id="UP000053875">
    <property type="component" value="Unassembled WGS sequence"/>
</dbReference>
<proteinExistence type="predicted"/>
<dbReference type="GO" id="GO:0061343">
    <property type="term" value="P:cell adhesion involved in heart morphogenesis"/>
    <property type="evidence" value="ECO:0007669"/>
    <property type="project" value="TreeGrafter"/>
</dbReference>